<protein>
    <submittedName>
        <fullName evidence="1">Polyketide cyclase</fullName>
    </submittedName>
</protein>
<sequence length="148" mass="16316">MVNVSRQFTVATPMPVIIEYLKDFSRTEEWDPGTKSCTRIGSGAVEVGARWRNVSVFRGKETELTYRLVDLAANRVVFVGENKSVTTSDDISLAPAPGGTEVTYRAVLDFKGPLKLVAPFLGREFERLADEVEKQLPRILEELPGAAG</sequence>
<dbReference type="RefSeq" id="WP_189825018.1">
    <property type="nucleotide sequence ID" value="NZ_BMVC01000008.1"/>
</dbReference>
<evidence type="ECO:0000313" key="1">
    <source>
        <dbReference type="EMBL" id="GHD00074.1"/>
    </source>
</evidence>
<gene>
    <name evidence="1" type="ORF">GCM10010334_44290</name>
</gene>
<dbReference type="Gene3D" id="3.30.530.20">
    <property type="match status" value="1"/>
</dbReference>
<dbReference type="InterPro" id="IPR019587">
    <property type="entry name" value="Polyketide_cyclase/dehydratase"/>
</dbReference>
<dbReference type="EMBL" id="BMVC01000008">
    <property type="protein sequence ID" value="GHD00074.1"/>
    <property type="molecule type" value="Genomic_DNA"/>
</dbReference>
<organism evidence="1 2">
    <name type="scientific">Streptomyces finlayi</name>
    <dbReference type="NCBI Taxonomy" id="67296"/>
    <lineage>
        <taxon>Bacteria</taxon>
        <taxon>Bacillati</taxon>
        <taxon>Actinomycetota</taxon>
        <taxon>Actinomycetes</taxon>
        <taxon>Kitasatosporales</taxon>
        <taxon>Streptomycetaceae</taxon>
        <taxon>Streptomyces</taxon>
    </lineage>
</organism>
<dbReference type="Pfam" id="PF10604">
    <property type="entry name" value="Polyketide_cyc2"/>
    <property type="match status" value="1"/>
</dbReference>
<reference evidence="1" key="1">
    <citation type="journal article" date="2014" name="Int. J. Syst. Evol. Microbiol.">
        <title>Complete genome sequence of Corynebacterium casei LMG S-19264T (=DSM 44701T), isolated from a smear-ripened cheese.</title>
        <authorList>
            <consortium name="US DOE Joint Genome Institute (JGI-PGF)"/>
            <person name="Walter F."/>
            <person name="Albersmeier A."/>
            <person name="Kalinowski J."/>
            <person name="Ruckert C."/>
        </authorList>
    </citation>
    <scope>NUCLEOTIDE SEQUENCE</scope>
    <source>
        <strain evidence="1">JCM 4637</strain>
    </source>
</reference>
<dbReference type="Proteomes" id="UP000638353">
    <property type="component" value="Unassembled WGS sequence"/>
</dbReference>
<evidence type="ECO:0000313" key="2">
    <source>
        <dbReference type="Proteomes" id="UP000638353"/>
    </source>
</evidence>
<accession>A0A919CB75</accession>
<name>A0A919CB75_9ACTN</name>
<dbReference type="AlphaFoldDB" id="A0A919CB75"/>
<proteinExistence type="predicted"/>
<reference evidence="1" key="2">
    <citation type="submission" date="2020-09" db="EMBL/GenBank/DDBJ databases">
        <authorList>
            <person name="Sun Q."/>
            <person name="Ohkuma M."/>
        </authorList>
    </citation>
    <scope>NUCLEOTIDE SEQUENCE</scope>
    <source>
        <strain evidence="1">JCM 4637</strain>
    </source>
</reference>
<dbReference type="SUPFAM" id="SSF55961">
    <property type="entry name" value="Bet v1-like"/>
    <property type="match status" value="1"/>
</dbReference>
<dbReference type="InterPro" id="IPR023393">
    <property type="entry name" value="START-like_dom_sf"/>
</dbReference>
<comment type="caution">
    <text evidence="1">The sequence shown here is derived from an EMBL/GenBank/DDBJ whole genome shotgun (WGS) entry which is preliminary data.</text>
</comment>